<dbReference type="EMBL" id="HACA01010752">
    <property type="protein sequence ID" value="CDW28113.1"/>
    <property type="molecule type" value="Transcribed_RNA"/>
</dbReference>
<proteinExistence type="predicted"/>
<name>A0A0K2TQ04_LEPSM</name>
<dbReference type="AlphaFoldDB" id="A0A0K2TQ04"/>
<protein>
    <submittedName>
        <fullName evidence="1">Uncharacterized protein</fullName>
    </submittedName>
</protein>
<organism evidence="1">
    <name type="scientific">Lepeophtheirus salmonis</name>
    <name type="common">Salmon louse</name>
    <name type="synonym">Caligus salmonis</name>
    <dbReference type="NCBI Taxonomy" id="72036"/>
    <lineage>
        <taxon>Eukaryota</taxon>
        <taxon>Metazoa</taxon>
        <taxon>Ecdysozoa</taxon>
        <taxon>Arthropoda</taxon>
        <taxon>Crustacea</taxon>
        <taxon>Multicrustacea</taxon>
        <taxon>Hexanauplia</taxon>
        <taxon>Copepoda</taxon>
        <taxon>Siphonostomatoida</taxon>
        <taxon>Caligidae</taxon>
        <taxon>Lepeophtheirus</taxon>
    </lineage>
</organism>
<evidence type="ECO:0000313" key="1">
    <source>
        <dbReference type="EMBL" id="CDW28113.1"/>
    </source>
</evidence>
<reference evidence="1" key="1">
    <citation type="submission" date="2014-05" db="EMBL/GenBank/DDBJ databases">
        <authorList>
            <person name="Chronopoulou M."/>
        </authorList>
    </citation>
    <scope>NUCLEOTIDE SEQUENCE</scope>
    <source>
        <tissue evidence="1">Whole organism</tissue>
    </source>
</reference>
<accession>A0A0K2TQ04</accession>
<sequence>MGNNQAIEVIARWAKFYSRGEFFMEIQSVAITRWSGEVRVFDVEIKYCPKMI</sequence>